<name>A0A5P2B795_STRVZ</name>
<evidence type="ECO:0000256" key="1">
    <source>
        <dbReference type="SAM" id="MobiDB-lite"/>
    </source>
</evidence>
<proteinExistence type="predicted"/>
<evidence type="ECO:0000313" key="4">
    <source>
        <dbReference type="Proteomes" id="UP000323046"/>
    </source>
</evidence>
<protein>
    <recommendedName>
        <fullName evidence="2">DNA-binding phage zinc finger domain-containing protein</fullName>
    </recommendedName>
</protein>
<dbReference type="RefSeq" id="WP_150165287.1">
    <property type="nucleotide sequence ID" value="NZ_CP029193.1"/>
</dbReference>
<evidence type="ECO:0000313" key="3">
    <source>
        <dbReference type="EMBL" id="QES25877.1"/>
    </source>
</evidence>
<keyword evidence="4" id="KW-1185">Reference proteome</keyword>
<feature type="region of interest" description="Disordered" evidence="1">
    <location>
        <begin position="1"/>
        <end position="25"/>
    </location>
</feature>
<dbReference type="Pfam" id="PF24623">
    <property type="entry name" value="Phage_zn_bind_8"/>
    <property type="match status" value="1"/>
</dbReference>
<dbReference type="InterPro" id="IPR056911">
    <property type="entry name" value="Phage_Znf_bind_put"/>
</dbReference>
<feature type="compositionally biased region" description="Basic and acidic residues" evidence="1">
    <location>
        <begin position="13"/>
        <end position="23"/>
    </location>
</feature>
<gene>
    <name evidence="3" type="ORF">DEJ47_04880</name>
</gene>
<dbReference type="OrthoDB" id="4230682at2"/>
<reference evidence="3 4" key="1">
    <citation type="submission" date="2018-05" db="EMBL/GenBank/DDBJ databases">
        <title>Streptomyces venezuelae.</title>
        <authorList>
            <person name="Kim W."/>
            <person name="Lee N."/>
            <person name="Cho B.-K."/>
        </authorList>
    </citation>
    <scope>NUCLEOTIDE SEQUENCE [LARGE SCALE GENOMIC DNA]</scope>
    <source>
        <strain evidence="3 4">ATCC 14583</strain>
    </source>
</reference>
<accession>A0A5P2B795</accession>
<feature type="domain" description="DNA-binding phage zinc finger" evidence="2">
    <location>
        <begin position="36"/>
        <end position="93"/>
    </location>
</feature>
<dbReference type="Proteomes" id="UP000323046">
    <property type="component" value="Chromosome"/>
</dbReference>
<sequence length="134" mass="14681">MSTDWQPTPADIDATRQARKSGDFKAALRQQIADGRNRLQPGGSSWPVSGKRKDLYGISCPRCTAGPDQKCHLRTRDKALPKPHQQRIAAWAQLVACCPECDVAPGTPCRLDGFALPADTVHARRYQEAEEVAA</sequence>
<dbReference type="EMBL" id="CP029193">
    <property type="protein sequence ID" value="QES25877.1"/>
    <property type="molecule type" value="Genomic_DNA"/>
</dbReference>
<organism evidence="3 4">
    <name type="scientific">Streptomyces venezuelae</name>
    <dbReference type="NCBI Taxonomy" id="54571"/>
    <lineage>
        <taxon>Bacteria</taxon>
        <taxon>Bacillati</taxon>
        <taxon>Actinomycetota</taxon>
        <taxon>Actinomycetes</taxon>
        <taxon>Kitasatosporales</taxon>
        <taxon>Streptomycetaceae</taxon>
        <taxon>Streptomyces</taxon>
    </lineage>
</organism>
<evidence type="ECO:0000259" key="2">
    <source>
        <dbReference type="Pfam" id="PF24623"/>
    </source>
</evidence>
<dbReference type="AlphaFoldDB" id="A0A5P2B795"/>